<keyword evidence="1" id="KW-1133">Transmembrane helix</keyword>
<evidence type="ECO:0000313" key="3">
    <source>
        <dbReference type="Proteomes" id="UP001370590"/>
    </source>
</evidence>
<dbReference type="GO" id="GO:0016787">
    <property type="term" value="F:hydrolase activity"/>
    <property type="evidence" value="ECO:0007669"/>
    <property type="project" value="UniProtKB-KW"/>
</dbReference>
<dbReference type="InterPro" id="IPR007404">
    <property type="entry name" value="YdjM-like"/>
</dbReference>
<comment type="caution">
    <text evidence="2">The sequence shown here is derived from an EMBL/GenBank/DDBJ whole genome shotgun (WGS) entry which is preliminary data.</text>
</comment>
<name>A0ABU8SME7_9LACO</name>
<keyword evidence="2" id="KW-0378">Hydrolase</keyword>
<dbReference type="EMBL" id="JAWMWH010000003">
    <property type="protein sequence ID" value="MEJ6401054.1"/>
    <property type="molecule type" value="Genomic_DNA"/>
</dbReference>
<keyword evidence="3" id="KW-1185">Reference proteome</keyword>
<feature type="transmembrane region" description="Helical" evidence="1">
    <location>
        <begin position="166"/>
        <end position="189"/>
    </location>
</feature>
<feature type="transmembrane region" description="Helical" evidence="1">
    <location>
        <begin position="74"/>
        <end position="94"/>
    </location>
</feature>
<dbReference type="RefSeq" id="WP_339960903.1">
    <property type="nucleotide sequence ID" value="NZ_JAWMWH010000003.1"/>
</dbReference>
<dbReference type="PANTHER" id="PTHR35531">
    <property type="entry name" value="INNER MEMBRANE PROTEIN YBCI-RELATED"/>
    <property type="match status" value="1"/>
</dbReference>
<proteinExistence type="predicted"/>
<dbReference type="Proteomes" id="UP001370590">
    <property type="component" value="Unassembled WGS sequence"/>
</dbReference>
<keyword evidence="1" id="KW-0812">Transmembrane</keyword>
<sequence length="190" mass="22197">MALRRTHIAASEALVLGGLYFTNQPISVEMISVLGVWIGAQMPDIDVKNTRINRFFGVFGFIFSMQRHRTWTHSIWAVILAGVAAYYLPVFSIMNANFMDLNFQRVFYWAVFAGYLLHLVEDSFSKQGVHWFYPFSLHESYKKYRRSGGRRSKWYYYQTGGPAERLFYLCAVLAIVYLSIMIFYANYLIK</sequence>
<dbReference type="Pfam" id="PF04307">
    <property type="entry name" value="YdjM"/>
    <property type="match status" value="1"/>
</dbReference>
<dbReference type="PANTHER" id="PTHR35531:SF1">
    <property type="entry name" value="INNER MEMBRANE PROTEIN YBCI-RELATED"/>
    <property type="match status" value="1"/>
</dbReference>
<evidence type="ECO:0000256" key="1">
    <source>
        <dbReference type="SAM" id="Phobius"/>
    </source>
</evidence>
<reference evidence="2 3" key="1">
    <citation type="submission" date="2023-10" db="EMBL/GenBank/DDBJ databases">
        <title>Nicoliella lavandulae sp. nov. isolated from Lavandula angustifolia flowers.</title>
        <authorList>
            <person name="Alcantara C."/>
            <person name="Zuniga M."/>
            <person name="Landete J.M."/>
            <person name="Monedero V."/>
        </authorList>
    </citation>
    <scope>NUCLEOTIDE SEQUENCE [LARGE SCALE GENOMIC DNA]</scope>
    <source>
        <strain evidence="2 3">Es01</strain>
    </source>
</reference>
<protein>
    <submittedName>
        <fullName evidence="2">Metal-dependent hydrolase</fullName>
    </submittedName>
</protein>
<accession>A0ABU8SME7</accession>
<evidence type="ECO:0000313" key="2">
    <source>
        <dbReference type="EMBL" id="MEJ6401054.1"/>
    </source>
</evidence>
<feature type="transmembrane region" description="Helical" evidence="1">
    <location>
        <begin position="106"/>
        <end position="124"/>
    </location>
</feature>
<organism evidence="2 3">
    <name type="scientific">Nicoliella lavandulae</name>
    <dbReference type="NCBI Taxonomy" id="3082954"/>
    <lineage>
        <taxon>Bacteria</taxon>
        <taxon>Bacillati</taxon>
        <taxon>Bacillota</taxon>
        <taxon>Bacilli</taxon>
        <taxon>Lactobacillales</taxon>
        <taxon>Lactobacillaceae</taxon>
        <taxon>Nicoliella</taxon>
    </lineage>
</organism>
<gene>
    <name evidence="2" type="ORF">R4146_07845</name>
</gene>
<keyword evidence="1" id="KW-0472">Membrane</keyword>